<dbReference type="InterPro" id="IPR036770">
    <property type="entry name" value="Ankyrin_rpt-contain_sf"/>
</dbReference>
<name>V6DGK6_9BACT</name>
<reference evidence="2 3" key="1">
    <citation type="journal article" date="2015" name="Biol. Direct">
        <title>Babela massiliensis, a representative of a widespread bacterial phylum with unusual adaptations to parasitism in amoebae.</title>
        <authorList>
            <person name="Pagnier I."/>
            <person name="Yutin N."/>
            <person name="Croce O."/>
            <person name="Makarova K.S."/>
            <person name="Wolf Y.I."/>
            <person name="Benamar S."/>
            <person name="Raoult D."/>
            <person name="Koonin E.V."/>
            <person name="La Scola B."/>
        </authorList>
    </citation>
    <scope>NUCLEOTIDE SEQUENCE [LARGE SCALE GENOMIC DNA]</scope>
    <source>
        <strain evidence="3">BABL1</strain>
    </source>
</reference>
<dbReference type="Gene3D" id="1.25.40.20">
    <property type="entry name" value="Ankyrin repeat-containing domain"/>
    <property type="match status" value="1"/>
</dbReference>
<proteinExistence type="predicted"/>
<dbReference type="KEGG" id="dpb:BABL1_gene_314a"/>
<dbReference type="AlphaFoldDB" id="V6DGK6"/>
<dbReference type="InterPro" id="IPR002110">
    <property type="entry name" value="Ankyrin_rpt"/>
</dbReference>
<organism evidence="2 3">
    <name type="scientific">Candidatus Babela massiliensis</name>
    <dbReference type="NCBI Taxonomy" id="673862"/>
    <lineage>
        <taxon>Bacteria</taxon>
        <taxon>Candidatus Babelota</taxon>
        <taxon>Candidatus Babeliae</taxon>
        <taxon>Candidatus Babeliales</taxon>
        <taxon>Candidatus Babeliaceae</taxon>
        <taxon>Candidatus Babela</taxon>
    </lineage>
</organism>
<dbReference type="Proteomes" id="UP000018769">
    <property type="component" value="Chromosome I"/>
</dbReference>
<dbReference type="SUPFAM" id="SSF48403">
    <property type="entry name" value="Ankyrin repeat"/>
    <property type="match status" value="1"/>
</dbReference>
<dbReference type="Pfam" id="PF13857">
    <property type="entry name" value="Ank_5"/>
    <property type="match status" value="1"/>
</dbReference>
<dbReference type="STRING" id="673862.BABL1_gene_314a"/>
<dbReference type="PROSITE" id="PS50297">
    <property type="entry name" value="ANK_REP_REGION"/>
    <property type="match status" value="1"/>
</dbReference>
<accession>V6DGK6</accession>
<dbReference type="HOGENOM" id="CLU_2804382_0_0_7"/>
<keyword evidence="3" id="KW-1185">Reference proteome</keyword>
<gene>
    <name evidence="2" type="ORF">BABL1_gene_314a</name>
</gene>
<dbReference type="RefSeq" id="WP_023792253.1">
    <property type="nucleotide sequence ID" value="NC_023003.1"/>
</dbReference>
<feature type="repeat" description="ANK" evidence="1">
    <location>
        <begin position="18"/>
        <end position="50"/>
    </location>
</feature>
<dbReference type="SMART" id="SM00248">
    <property type="entry name" value="ANK"/>
    <property type="match status" value="1"/>
</dbReference>
<evidence type="ECO:0000313" key="3">
    <source>
        <dbReference type="Proteomes" id="UP000018769"/>
    </source>
</evidence>
<keyword evidence="1" id="KW-0040">ANK repeat</keyword>
<evidence type="ECO:0000313" key="2">
    <source>
        <dbReference type="EMBL" id="CDK30700.1"/>
    </source>
</evidence>
<dbReference type="OrthoDB" id="2575953at2"/>
<dbReference type="EMBL" id="HG793133">
    <property type="protein sequence ID" value="CDK30700.1"/>
    <property type="molecule type" value="Genomic_DNA"/>
</dbReference>
<dbReference type="PROSITE" id="PS50088">
    <property type="entry name" value="ANK_REPEAT"/>
    <property type="match status" value="1"/>
</dbReference>
<sequence>MLKCLLNARADPNILGFNKQTPLLDAISRDNTQSINILLKYGADINISNQYGINPLSLANSPANKKF</sequence>
<evidence type="ECO:0000256" key="1">
    <source>
        <dbReference type="PROSITE-ProRule" id="PRU00023"/>
    </source>
</evidence>
<protein>
    <submittedName>
        <fullName evidence="2">Ankyrin repeat protein</fullName>
    </submittedName>
</protein>